<keyword evidence="3 5" id="KW-0863">Zinc-finger</keyword>
<dbReference type="AlphaFoldDB" id="A0ABD2MJS9"/>
<dbReference type="Gene3D" id="4.10.1110.10">
    <property type="entry name" value="AN1-like Zinc finger"/>
    <property type="match status" value="2"/>
</dbReference>
<dbReference type="Pfam" id="PF25403">
    <property type="entry name" value="zf-C2H2_ZFAND2"/>
    <property type="match status" value="1"/>
</dbReference>
<evidence type="ECO:0000256" key="5">
    <source>
        <dbReference type="PROSITE-ProRule" id="PRU00449"/>
    </source>
</evidence>
<dbReference type="InterPro" id="IPR000058">
    <property type="entry name" value="Znf_AN1"/>
</dbReference>
<evidence type="ECO:0000256" key="2">
    <source>
        <dbReference type="ARBA" id="ARBA00022737"/>
    </source>
</evidence>
<protein>
    <recommendedName>
        <fullName evidence="6">AN1-type domain-containing protein</fullName>
    </recommendedName>
</protein>
<evidence type="ECO:0000259" key="6">
    <source>
        <dbReference type="PROSITE" id="PS51039"/>
    </source>
</evidence>
<dbReference type="SUPFAM" id="SSF118310">
    <property type="entry name" value="AN1-like Zinc finger"/>
    <property type="match status" value="2"/>
</dbReference>
<dbReference type="GO" id="GO:0008270">
    <property type="term" value="F:zinc ion binding"/>
    <property type="evidence" value="ECO:0007669"/>
    <property type="project" value="UniProtKB-KW"/>
</dbReference>
<evidence type="ECO:0000256" key="1">
    <source>
        <dbReference type="ARBA" id="ARBA00022723"/>
    </source>
</evidence>
<organism evidence="7 8">
    <name type="scientific">Cryptolaemus montrouzieri</name>
    <dbReference type="NCBI Taxonomy" id="559131"/>
    <lineage>
        <taxon>Eukaryota</taxon>
        <taxon>Metazoa</taxon>
        <taxon>Ecdysozoa</taxon>
        <taxon>Arthropoda</taxon>
        <taxon>Hexapoda</taxon>
        <taxon>Insecta</taxon>
        <taxon>Pterygota</taxon>
        <taxon>Neoptera</taxon>
        <taxon>Endopterygota</taxon>
        <taxon>Coleoptera</taxon>
        <taxon>Polyphaga</taxon>
        <taxon>Cucujiformia</taxon>
        <taxon>Coccinelloidea</taxon>
        <taxon>Coccinellidae</taxon>
        <taxon>Scymninae</taxon>
        <taxon>Scymnini</taxon>
        <taxon>Cryptolaemus</taxon>
    </lineage>
</organism>
<feature type="domain" description="AN1-type" evidence="6">
    <location>
        <begin position="4"/>
        <end position="52"/>
    </location>
</feature>
<dbReference type="InterPro" id="IPR035896">
    <property type="entry name" value="AN1-like_Znf"/>
</dbReference>
<dbReference type="InterPro" id="IPR057357">
    <property type="entry name" value="Znf-C2H2_ZFAND2A/B"/>
</dbReference>
<name>A0ABD2MJS9_9CUCU</name>
<reference evidence="7 8" key="1">
    <citation type="journal article" date="2021" name="BMC Biol.">
        <title>Horizontally acquired antibacterial genes associated with adaptive radiation of ladybird beetles.</title>
        <authorList>
            <person name="Li H.S."/>
            <person name="Tang X.F."/>
            <person name="Huang Y.H."/>
            <person name="Xu Z.Y."/>
            <person name="Chen M.L."/>
            <person name="Du X.Y."/>
            <person name="Qiu B.Y."/>
            <person name="Chen P.T."/>
            <person name="Zhang W."/>
            <person name="Slipinski A."/>
            <person name="Escalona H.E."/>
            <person name="Waterhouse R.M."/>
            <person name="Zwick A."/>
            <person name="Pang H."/>
        </authorList>
    </citation>
    <scope>NUCLEOTIDE SEQUENCE [LARGE SCALE GENOMIC DNA]</scope>
    <source>
        <strain evidence="7">SYSU2018</strain>
    </source>
</reference>
<dbReference type="PANTHER" id="PTHR14677">
    <property type="entry name" value="ARSENITE INDUCUBLE RNA ASSOCIATED PROTEIN AIP-1-RELATED"/>
    <property type="match status" value="1"/>
</dbReference>
<keyword evidence="2" id="KW-0677">Repeat</keyword>
<evidence type="ECO:0000313" key="7">
    <source>
        <dbReference type="EMBL" id="KAL3266603.1"/>
    </source>
</evidence>
<dbReference type="PROSITE" id="PS51039">
    <property type="entry name" value="ZF_AN1"/>
    <property type="match status" value="2"/>
</dbReference>
<dbReference type="PANTHER" id="PTHR14677:SF20">
    <property type="entry name" value="ZINC FINGER AN1-TYPE CONTAINING 2A-RELATED"/>
    <property type="match status" value="1"/>
</dbReference>
<dbReference type="EMBL" id="JABFTP020000001">
    <property type="protein sequence ID" value="KAL3266603.1"/>
    <property type="molecule type" value="Genomic_DNA"/>
</dbReference>
<dbReference type="PROSITE" id="PS50330">
    <property type="entry name" value="UIM"/>
    <property type="match status" value="1"/>
</dbReference>
<feature type="domain" description="AN1-type" evidence="6">
    <location>
        <begin position="94"/>
        <end position="142"/>
    </location>
</feature>
<sequence>MELPHLGKQCSEPSCKKLDFLPIKCDACNEIFCGEHYQFKSHNCKNSYKKDNQVPVCPLCNKPIPLKYGESPDVVVGFHIDNDCQSDPARNRRKVFTNRCSFKGCKVKEVIPITCSDCKNNFCLKHRFQNDHKCTGKMTVRETILSKSVLLNPTQNQKIPQTSNASRNNFSGAVQENMSEDEALAMALSLSLNEAQNPQLSQEELDFALACQLQEEQNQQTAMVGGARPNRDRCNVS</sequence>
<dbReference type="Proteomes" id="UP001516400">
    <property type="component" value="Unassembled WGS sequence"/>
</dbReference>
<evidence type="ECO:0000313" key="8">
    <source>
        <dbReference type="Proteomes" id="UP001516400"/>
    </source>
</evidence>
<dbReference type="FunFam" id="4.10.1110.10:FF:000003">
    <property type="entry name" value="AN1-type zinc finger protein 2B isoform X1"/>
    <property type="match status" value="1"/>
</dbReference>
<evidence type="ECO:0000256" key="3">
    <source>
        <dbReference type="ARBA" id="ARBA00022771"/>
    </source>
</evidence>
<keyword evidence="8" id="KW-1185">Reference proteome</keyword>
<proteinExistence type="predicted"/>
<keyword evidence="1" id="KW-0479">Metal-binding</keyword>
<dbReference type="Pfam" id="PF01428">
    <property type="entry name" value="zf-AN1"/>
    <property type="match status" value="2"/>
</dbReference>
<dbReference type="InterPro" id="IPR003903">
    <property type="entry name" value="UIM_dom"/>
</dbReference>
<accession>A0ABD2MJS9</accession>
<gene>
    <name evidence="7" type="ORF">HHI36_010767</name>
</gene>
<evidence type="ECO:0000256" key="4">
    <source>
        <dbReference type="ARBA" id="ARBA00022833"/>
    </source>
</evidence>
<keyword evidence="4" id="KW-0862">Zinc</keyword>
<dbReference type="SMART" id="SM00154">
    <property type="entry name" value="ZnF_AN1"/>
    <property type="match status" value="2"/>
</dbReference>
<comment type="caution">
    <text evidence="7">The sequence shown here is derived from an EMBL/GenBank/DDBJ whole genome shotgun (WGS) entry which is preliminary data.</text>
</comment>